<feature type="transmembrane region" description="Helical" evidence="2">
    <location>
        <begin position="6"/>
        <end position="22"/>
    </location>
</feature>
<sequence>MKVNHWLRYSWLVCAVLFWYFMNRMLTKFLTNYLSQTFINLPSAMHTLIVTVLIPYGFSMIILYLLIKPLVPYRFLAKKKMTFKELVNYSVVMNGIGMFIFLLFILGCRLIGVSIKQPLGDSMVSEWLMALLLLLLNPIFEGILFRKLLLERVPALPHLKQALLGGLLFAVPHFFSLGIVGGLRTFWLGIFLAYVTLNSRSLKYSAILHSISNLYAYYLLTFLLDYPVLFFLFYFVGMPCWAFYLIQRYFKSAPSSEKDWECKL</sequence>
<dbReference type="EMBL" id="JACBXQ010000003">
    <property type="protein sequence ID" value="MBG9986533.1"/>
    <property type="molecule type" value="Genomic_DNA"/>
</dbReference>
<keyword evidence="4" id="KW-0482">Metalloprotease</keyword>
<keyword evidence="2" id="KW-0812">Transmembrane</keyword>
<comment type="caution">
    <text evidence="4">The sequence shown here is derived from an EMBL/GenBank/DDBJ whole genome shotgun (WGS) entry which is preliminary data.</text>
</comment>
<organism evidence="4 5">
    <name type="scientific">Facklamia lactis</name>
    <dbReference type="NCBI Taxonomy" id="2749967"/>
    <lineage>
        <taxon>Bacteria</taxon>
        <taxon>Bacillati</taxon>
        <taxon>Bacillota</taxon>
        <taxon>Bacilli</taxon>
        <taxon>Lactobacillales</taxon>
        <taxon>Aerococcaceae</taxon>
        <taxon>Facklamia</taxon>
    </lineage>
</organism>
<evidence type="ECO:0000256" key="2">
    <source>
        <dbReference type="SAM" id="Phobius"/>
    </source>
</evidence>
<feature type="transmembrane region" description="Helical" evidence="2">
    <location>
        <begin position="87"/>
        <end position="106"/>
    </location>
</feature>
<evidence type="ECO:0000313" key="5">
    <source>
        <dbReference type="Proteomes" id="UP000721415"/>
    </source>
</evidence>
<name>A0ABS0LQU3_9LACT</name>
<dbReference type="RefSeq" id="WP_197115445.1">
    <property type="nucleotide sequence ID" value="NZ_JACBXQ010000003.1"/>
</dbReference>
<dbReference type="Pfam" id="PF02517">
    <property type="entry name" value="Rce1-like"/>
    <property type="match status" value="1"/>
</dbReference>
<evidence type="ECO:0000313" key="4">
    <source>
        <dbReference type="EMBL" id="MBG9986533.1"/>
    </source>
</evidence>
<reference evidence="4 5" key="1">
    <citation type="submission" date="2020-07" db="EMBL/GenBank/DDBJ databases">
        <title>Facklamia lactis sp. nov., isolated from raw milk.</title>
        <authorList>
            <person name="Doll E.V."/>
            <person name="Huptas C."/>
            <person name="Staib L."/>
            <person name="Wenning M."/>
            <person name="Scherer S."/>
        </authorList>
    </citation>
    <scope>NUCLEOTIDE SEQUENCE [LARGE SCALE GENOMIC DNA]</scope>
    <source>
        <strain evidence="4 5">DSM 111018</strain>
    </source>
</reference>
<accession>A0ABS0LQU3</accession>
<feature type="transmembrane region" description="Helical" evidence="2">
    <location>
        <begin position="43"/>
        <end position="67"/>
    </location>
</feature>
<dbReference type="Proteomes" id="UP000721415">
    <property type="component" value="Unassembled WGS sequence"/>
</dbReference>
<evidence type="ECO:0000256" key="1">
    <source>
        <dbReference type="ARBA" id="ARBA00009067"/>
    </source>
</evidence>
<keyword evidence="4" id="KW-0645">Protease</keyword>
<evidence type="ECO:0000259" key="3">
    <source>
        <dbReference type="Pfam" id="PF02517"/>
    </source>
</evidence>
<feature type="domain" description="CAAX prenyl protease 2/Lysostaphin resistance protein A-like" evidence="3">
    <location>
        <begin position="125"/>
        <end position="214"/>
    </location>
</feature>
<feature type="transmembrane region" description="Helical" evidence="2">
    <location>
        <begin position="127"/>
        <end position="149"/>
    </location>
</feature>
<dbReference type="InterPro" id="IPR003675">
    <property type="entry name" value="Rce1/LyrA-like_dom"/>
</dbReference>
<dbReference type="GO" id="GO:0008237">
    <property type="term" value="F:metallopeptidase activity"/>
    <property type="evidence" value="ECO:0007669"/>
    <property type="project" value="UniProtKB-KW"/>
</dbReference>
<feature type="transmembrane region" description="Helical" evidence="2">
    <location>
        <begin position="226"/>
        <end position="246"/>
    </location>
</feature>
<gene>
    <name evidence="4" type="ORF">HZY91_06440</name>
</gene>
<keyword evidence="4" id="KW-0378">Hydrolase</keyword>
<keyword evidence="2" id="KW-1133">Transmembrane helix</keyword>
<keyword evidence="5" id="KW-1185">Reference proteome</keyword>
<feature type="transmembrane region" description="Helical" evidence="2">
    <location>
        <begin position="169"/>
        <end position="195"/>
    </location>
</feature>
<protein>
    <submittedName>
        <fullName evidence="4">CPBP family intramembrane metalloprotease</fullName>
    </submittedName>
</protein>
<keyword evidence="2" id="KW-0472">Membrane</keyword>
<comment type="similarity">
    <text evidence="1">Belongs to the UPF0177 family.</text>
</comment>
<proteinExistence type="inferred from homology"/>